<gene>
    <name evidence="2" type="ORF">SacglDRAFT_03283</name>
</gene>
<dbReference type="RefSeq" id="WP_005465869.1">
    <property type="nucleotide sequence ID" value="NZ_CM001484.1"/>
</dbReference>
<keyword evidence="3" id="KW-1185">Reference proteome</keyword>
<dbReference type="eggNOG" id="COG1396">
    <property type="taxonomic scope" value="Bacteria"/>
</dbReference>
<dbReference type="STRING" id="928724.SacglDRAFT_03283"/>
<feature type="domain" description="HTH cro/C1-type" evidence="1">
    <location>
        <begin position="16"/>
        <end position="62"/>
    </location>
</feature>
<protein>
    <submittedName>
        <fullName evidence="2">Putative transcriptional regulator</fullName>
    </submittedName>
</protein>
<dbReference type="Proteomes" id="UP000005087">
    <property type="component" value="Chromosome"/>
</dbReference>
<organism evidence="2 3">
    <name type="scientific">Saccharomonospora glauca K62</name>
    <dbReference type="NCBI Taxonomy" id="928724"/>
    <lineage>
        <taxon>Bacteria</taxon>
        <taxon>Bacillati</taxon>
        <taxon>Actinomycetota</taxon>
        <taxon>Actinomycetes</taxon>
        <taxon>Pseudonocardiales</taxon>
        <taxon>Pseudonocardiaceae</taxon>
        <taxon>Saccharomonospora</taxon>
    </lineage>
</organism>
<evidence type="ECO:0000259" key="1">
    <source>
        <dbReference type="PROSITE" id="PS50943"/>
    </source>
</evidence>
<evidence type="ECO:0000313" key="2">
    <source>
        <dbReference type="EMBL" id="EIF00145.1"/>
    </source>
</evidence>
<dbReference type="Pfam" id="PF01381">
    <property type="entry name" value="HTH_3"/>
    <property type="match status" value="1"/>
</dbReference>
<evidence type="ECO:0000313" key="3">
    <source>
        <dbReference type="Proteomes" id="UP000005087"/>
    </source>
</evidence>
<dbReference type="GO" id="GO:0003677">
    <property type="term" value="F:DNA binding"/>
    <property type="evidence" value="ECO:0007669"/>
    <property type="project" value="InterPro"/>
</dbReference>
<proteinExistence type="predicted"/>
<dbReference type="SUPFAM" id="SSF47413">
    <property type="entry name" value="lambda repressor-like DNA-binding domains"/>
    <property type="match status" value="1"/>
</dbReference>
<sequence length="392" mass="42318">MQEIGARIKALRGKLLTQKQLADAAGVSVDVIRKLEQGTRKTAAIGTLTKIARALDVSLPELLGQRTSVPTGEADGGVVALRQALSPIDDLIGDITGEPITLDDARRAVDYAWSAYWGGQYDHLATILPSTLPQLRATMHAASADQRSAAAELLARAYWVTGCTLVHLGQTDIAWQSIRLAHDTSGHGSDELLTATIRGSIAWQLLVQGRYDESHRVAVRTAETIEPRGDVPLPHLSAYGSLILTAATASGRARRVGEAQHLVGQAAAVAGRMGVDRHDYETYFGPSQVVMQTVDVCVVTEDYAGALDAAKRMPRGTALPLASRCRHLADQAFAHARLGHAQRAVDALLIAESMGPDWIRHQTLPRRIVGELLERDRQSRLRSLARRLSVTG</sequence>
<dbReference type="InterPro" id="IPR001387">
    <property type="entry name" value="Cro/C1-type_HTH"/>
</dbReference>
<accession>I1D5C0</accession>
<dbReference type="InterPro" id="IPR010982">
    <property type="entry name" value="Lambda_DNA-bd_dom_sf"/>
</dbReference>
<name>I1D5C0_9PSEU</name>
<dbReference type="AlphaFoldDB" id="I1D5C0"/>
<dbReference type="OrthoDB" id="3420984at2"/>
<dbReference type="HOGENOM" id="CLU_033540_0_1_11"/>
<reference evidence="2 3" key="1">
    <citation type="submission" date="2011-09" db="EMBL/GenBank/DDBJ databases">
        <authorList>
            <consortium name="US DOE Joint Genome Institute (JGI-PGF)"/>
            <person name="Lucas S."/>
            <person name="Han J."/>
            <person name="Lapidus A."/>
            <person name="Cheng J.-F."/>
            <person name="Goodwin L."/>
            <person name="Pitluck S."/>
            <person name="Peters L."/>
            <person name="Land M.L."/>
            <person name="Hauser L."/>
            <person name="Brambilla E."/>
            <person name="Klenk H.-P."/>
            <person name="Woyke T.J."/>
        </authorList>
    </citation>
    <scope>NUCLEOTIDE SEQUENCE [LARGE SCALE GENOMIC DNA]</scope>
    <source>
        <strain evidence="2 3">K62</strain>
    </source>
</reference>
<dbReference type="PROSITE" id="PS50943">
    <property type="entry name" value="HTH_CROC1"/>
    <property type="match status" value="1"/>
</dbReference>
<dbReference type="EMBL" id="CM001484">
    <property type="protein sequence ID" value="EIF00145.1"/>
    <property type="molecule type" value="Genomic_DNA"/>
</dbReference>
<dbReference type="CDD" id="cd00093">
    <property type="entry name" value="HTH_XRE"/>
    <property type="match status" value="1"/>
</dbReference>
<dbReference type="Gene3D" id="1.10.260.40">
    <property type="entry name" value="lambda repressor-like DNA-binding domains"/>
    <property type="match status" value="1"/>
</dbReference>
<reference evidence="3" key="2">
    <citation type="submission" date="2012-01" db="EMBL/GenBank/DDBJ databases">
        <title>Noncontiguous Finished sequence of chromosome of Saccharomonospora glauca K62.</title>
        <authorList>
            <consortium name="US DOE Joint Genome Institute"/>
            <person name="Lucas S."/>
            <person name="Han J."/>
            <person name="Lapidus A."/>
            <person name="Cheng J.-F."/>
            <person name="Goodwin L."/>
            <person name="Pitluck S."/>
            <person name="Peters L."/>
            <person name="Mikhailova N."/>
            <person name="Held B."/>
            <person name="Detter J.C."/>
            <person name="Han C."/>
            <person name="Tapia R."/>
            <person name="Land M."/>
            <person name="Hauser L."/>
            <person name="Kyrpides N."/>
            <person name="Ivanova N."/>
            <person name="Pagani I."/>
            <person name="Brambilla E.-M."/>
            <person name="Klenk H.-P."/>
            <person name="Woyke T."/>
        </authorList>
    </citation>
    <scope>NUCLEOTIDE SEQUENCE [LARGE SCALE GENOMIC DNA]</scope>
    <source>
        <strain evidence="3">K62</strain>
    </source>
</reference>
<dbReference type="SMART" id="SM00530">
    <property type="entry name" value="HTH_XRE"/>
    <property type="match status" value="1"/>
</dbReference>